<gene>
    <name evidence="1" type="ORF">AYI68_g4135</name>
</gene>
<name>A0A1R0GY39_9FUNG</name>
<evidence type="ECO:0000313" key="1">
    <source>
        <dbReference type="EMBL" id="OLY81755.1"/>
    </source>
</evidence>
<proteinExistence type="predicted"/>
<reference evidence="1 2" key="1">
    <citation type="journal article" date="2016" name="Mol. Biol. Evol.">
        <title>Genome-Wide Survey of Gut Fungi (Harpellales) Reveals the First Horizontally Transferred Ubiquitin Gene from a Mosquito Host.</title>
        <authorList>
            <person name="Wang Y."/>
            <person name="White M.M."/>
            <person name="Kvist S."/>
            <person name="Moncalvo J.M."/>
        </authorList>
    </citation>
    <scope>NUCLEOTIDE SEQUENCE [LARGE SCALE GENOMIC DNA]</scope>
    <source>
        <strain evidence="1 2">ALG-7-W6</strain>
    </source>
</reference>
<accession>A0A1R0GY39</accession>
<dbReference type="AlphaFoldDB" id="A0A1R0GY39"/>
<evidence type="ECO:0000313" key="2">
    <source>
        <dbReference type="Proteomes" id="UP000187455"/>
    </source>
</evidence>
<organism evidence="1 2">
    <name type="scientific">Smittium mucronatum</name>
    <dbReference type="NCBI Taxonomy" id="133383"/>
    <lineage>
        <taxon>Eukaryota</taxon>
        <taxon>Fungi</taxon>
        <taxon>Fungi incertae sedis</taxon>
        <taxon>Zoopagomycota</taxon>
        <taxon>Kickxellomycotina</taxon>
        <taxon>Harpellomycetes</taxon>
        <taxon>Harpellales</taxon>
        <taxon>Legeriomycetaceae</taxon>
        <taxon>Smittium</taxon>
    </lineage>
</organism>
<dbReference type="EMBL" id="LSSL01002191">
    <property type="protein sequence ID" value="OLY81755.1"/>
    <property type="molecule type" value="Genomic_DNA"/>
</dbReference>
<comment type="caution">
    <text evidence="1">The sequence shown here is derived from an EMBL/GenBank/DDBJ whole genome shotgun (WGS) entry which is preliminary data.</text>
</comment>
<protein>
    <submittedName>
        <fullName evidence="1">Uncharacterized protein</fullName>
    </submittedName>
</protein>
<sequence length="129" mass="14673">MFSKNKDSRDIQLNISKKSKEILQKNILLGNNKKLRQFGDELFRVEKLNGGDRVVDFEKMMCSCGYIDELKISYSSVIEDDTNTLYPPVKKLPGAPKKSYLSFGKAERNSTVRCGNFGNVSHNKMTSKK</sequence>
<keyword evidence="2" id="KW-1185">Reference proteome</keyword>
<dbReference type="Proteomes" id="UP000187455">
    <property type="component" value="Unassembled WGS sequence"/>
</dbReference>